<feature type="compositionally biased region" description="Polar residues" evidence="7">
    <location>
        <begin position="81"/>
        <end position="95"/>
    </location>
</feature>
<feature type="compositionally biased region" description="Basic and acidic residues" evidence="7">
    <location>
        <begin position="590"/>
        <end position="599"/>
    </location>
</feature>
<evidence type="ECO:0000256" key="1">
    <source>
        <dbReference type="ARBA" id="ARBA00004245"/>
    </source>
</evidence>
<keyword evidence="6" id="KW-0175">Coiled coil</keyword>
<feature type="region of interest" description="Disordered" evidence="7">
    <location>
        <begin position="757"/>
        <end position="778"/>
    </location>
</feature>
<feature type="region of interest" description="Disordered" evidence="7">
    <location>
        <begin position="1063"/>
        <end position="1166"/>
    </location>
</feature>
<accession>A0ABN8QRH1</accession>
<gene>
    <name evidence="9" type="ORF">PLOB_00009750</name>
</gene>
<dbReference type="Gene3D" id="1.20.5.340">
    <property type="match status" value="1"/>
</dbReference>
<keyword evidence="2 5" id="KW-0547">Nucleotide-binding</keyword>
<dbReference type="InterPro" id="IPR036961">
    <property type="entry name" value="Kinesin_motor_dom_sf"/>
</dbReference>
<dbReference type="SUPFAM" id="SSF52540">
    <property type="entry name" value="P-loop containing nucleoside triphosphate hydrolases"/>
    <property type="match status" value="1"/>
</dbReference>
<keyword evidence="4" id="KW-0206">Cytoskeleton</keyword>
<dbReference type="InterPro" id="IPR019821">
    <property type="entry name" value="Kinesin_motor_CS"/>
</dbReference>
<dbReference type="PANTHER" id="PTHR47972">
    <property type="entry name" value="KINESIN-LIKE PROTEIN KLP-3"/>
    <property type="match status" value="1"/>
</dbReference>
<evidence type="ECO:0000313" key="9">
    <source>
        <dbReference type="EMBL" id="CAH3169352.1"/>
    </source>
</evidence>
<feature type="compositionally biased region" description="Basic and acidic residues" evidence="7">
    <location>
        <begin position="142"/>
        <end position="157"/>
    </location>
</feature>
<feature type="compositionally biased region" description="Basic and acidic residues" evidence="7">
    <location>
        <begin position="1066"/>
        <end position="1107"/>
    </location>
</feature>
<dbReference type="PROSITE" id="PS50067">
    <property type="entry name" value="KINESIN_MOTOR_2"/>
    <property type="match status" value="1"/>
</dbReference>
<feature type="region of interest" description="Disordered" evidence="7">
    <location>
        <begin position="1183"/>
        <end position="1217"/>
    </location>
</feature>
<feature type="compositionally biased region" description="Basic and acidic residues" evidence="7">
    <location>
        <begin position="1197"/>
        <end position="1217"/>
    </location>
</feature>
<evidence type="ECO:0000256" key="4">
    <source>
        <dbReference type="ARBA" id="ARBA00023212"/>
    </source>
</evidence>
<reference evidence="9 10" key="1">
    <citation type="submission" date="2022-05" db="EMBL/GenBank/DDBJ databases">
        <authorList>
            <consortium name="Genoscope - CEA"/>
            <person name="William W."/>
        </authorList>
    </citation>
    <scope>NUCLEOTIDE SEQUENCE [LARGE SCALE GENOMIC DNA]</scope>
</reference>
<feature type="region of interest" description="Disordered" evidence="7">
    <location>
        <begin position="895"/>
        <end position="916"/>
    </location>
</feature>
<dbReference type="Gene3D" id="3.40.850.10">
    <property type="entry name" value="Kinesin motor domain"/>
    <property type="match status" value="1"/>
</dbReference>
<feature type="compositionally biased region" description="Polar residues" evidence="7">
    <location>
        <begin position="579"/>
        <end position="589"/>
    </location>
</feature>
<feature type="region of interest" description="Disordered" evidence="7">
    <location>
        <begin position="462"/>
        <end position="482"/>
    </location>
</feature>
<keyword evidence="10" id="KW-1185">Reference proteome</keyword>
<feature type="compositionally biased region" description="Low complexity" evidence="7">
    <location>
        <begin position="96"/>
        <end position="109"/>
    </location>
</feature>
<feature type="region of interest" description="Disordered" evidence="7">
    <location>
        <begin position="1"/>
        <end position="293"/>
    </location>
</feature>
<dbReference type="InterPro" id="IPR001752">
    <property type="entry name" value="Kinesin_motor_dom"/>
</dbReference>
<evidence type="ECO:0000256" key="5">
    <source>
        <dbReference type="PROSITE-ProRule" id="PRU00283"/>
    </source>
</evidence>
<dbReference type="EMBL" id="CALNXK010000149">
    <property type="protein sequence ID" value="CAH3169352.1"/>
    <property type="molecule type" value="Genomic_DNA"/>
</dbReference>
<comment type="similarity">
    <text evidence="5">Belongs to the TRAFAC class myosin-kinesin ATPase superfamily. Kinesin family.</text>
</comment>
<feature type="region of interest" description="Disordered" evidence="7">
    <location>
        <begin position="856"/>
        <end position="879"/>
    </location>
</feature>
<keyword evidence="3 5" id="KW-0067">ATP-binding</keyword>
<proteinExistence type="inferred from homology"/>
<dbReference type="PRINTS" id="PR00380">
    <property type="entry name" value="KINESINHEAVY"/>
</dbReference>
<comment type="caution">
    <text evidence="9">The sequence shown here is derived from an EMBL/GenBank/DDBJ whole genome shotgun (WGS) entry which is preliminary data.</text>
</comment>
<feature type="compositionally biased region" description="Basic and acidic residues" evidence="7">
    <location>
        <begin position="38"/>
        <end position="51"/>
    </location>
</feature>
<feature type="compositionally biased region" description="Basic and acidic residues" evidence="7">
    <location>
        <begin position="1138"/>
        <end position="1166"/>
    </location>
</feature>
<feature type="region of interest" description="Disordered" evidence="7">
    <location>
        <begin position="507"/>
        <end position="541"/>
    </location>
</feature>
<sequence>MMATRNPKVVPKRKPSKPQARESTLSKDQAWTDTDDTEGTKESGESSDQTKDVTNVGQAMKGSLISVKEADESNREETGDEANQSETNGVSHDNPQTTDTEVQQTTDTEGVNGTETDSLGSMESGTRRRFKRNTVVPTDAEDSGRQTDPEVESRKDAWSVAETDADVESNAASSRPSSAHHRARQRPATAVARQVTPAASIPRPMTAPAVDYRSQVRPGTTGASRPKSSGSRPRSRGDEERLSRPTSSAESPPLAITNGEVVPWEEPSPDSSMGMQDRESSSSRSSGLLAPPQLQGEQNAYIPYVYAKDCIQKVMDDMKKMKSNHVKVIDRIQDQYKSVEDDIQAKFNTFVLNLRNEYSNKVTTFRQVITIHREDSLRTNTHWEDTVKSLQAKNQTLLNEKRQLLIKNREEFTQLENEKVTAVKDLTRMLDERHAKYTLLLTDFKNEQGRVRELEEKLKSLEEQGLKQQEESESQSKSHQDEITALKEKHQGEVTELKQQLELVQKEKQEKQEEHEKVLKEREEEETKKINELTEKHASEEGALKAELQKLQEEIEALKASGVAAVATTTTVLTTTAVKSESTEPQTTEVLKEETQAEVKEEDEVTDQAAPVSAAAAAAATTTTVTVLDNAEKERLTQEIAKLQEELEKNKTEVTKYKEELEEGKERIVSLEEEVSHLGKEKTRFEKQATDNKKELRETRQQCTALREQLQGLLVVTASAGQVDDNETEEKLKAAEAEKQALVDEQNKMKEEFEKWKEQYRQEHEGEEPSEEDRTEEVQAMMEKLKQEEEKLKKAENTIAVMTMLKEGTVPETVATAGVADSSSKVEELEDKVSQLEAARDELEVSVEKLTKEKEALEEKVSEQEQNNNELTEKNAELTEKVAELEKEVEELRNELDEIGDGAPVATSFSSDGVDVEGMSSKLTELEEELAKANNDLEQEKATTLAQIEEIEALKKELANLRQGSSGEVDELKAQLASTKEVLEADIKNKEEALAEAKKRIEELEKKLLENVPIDTAKEIGAYQEKMAALEKEKEKVVKESLTVKASVTTLTAKVETLTKNIEQQKQTEKELQDANAKMRAERVKELKDTKDKAEAKSKKQIEENNKKIQALQKRIKELEAGGVKPQDSKIDTGLGAKRKDSRAAADLEKANKEKEKLQGQVEALKKAAQEDHAKIKQLEKDLKEAQTKAKPAGPSAEERAAAKKQDKQMKDLTKNLEMEKKKFEKIKETLTKTEEELKGLKKEHDALLADSKKDKDTLSKLEVAAQEGLAAQEKVDELSKEVKSLREENKTLSDNYNSERILRKKYYNMVEDMKGKIRVYCRARPLSKSEKERGNYSVIKSPDEYTLIVETSRGPKDFQYDQVFTPEHGQEKVFEDTNNLIQSAVDGYNVCIFAYGQTGSGKTYTMIGDKELKSPGIAPRAMEAIFNLMNEQKSKFSFKVHCYMLELYNDRLIDLLAPHGKEPAKLDIKKDKKGLVFVQGSILMEAATKEELWNIFEKGSENRHVASTKMNAESSRSHLILGIIIESTNLTSGAVVKGKISLVDLAGSERANKTGATAEQLKEAQSINKSLSALGDVISALSSEQQFIPYRNNKLTMLMQDSLGGNAKTLMFVNISPADYNTDETVTSLTYASRVKLITNDAQKNSENKEIARLKGIIAKLKKGEAVDDAEVDESTQG</sequence>
<evidence type="ECO:0000256" key="3">
    <source>
        <dbReference type="ARBA" id="ARBA00022840"/>
    </source>
</evidence>
<feature type="coiled-coil region" evidence="6">
    <location>
        <begin position="380"/>
        <end position="418"/>
    </location>
</feature>
<organism evidence="9 10">
    <name type="scientific">Porites lobata</name>
    <dbReference type="NCBI Taxonomy" id="104759"/>
    <lineage>
        <taxon>Eukaryota</taxon>
        <taxon>Metazoa</taxon>
        <taxon>Cnidaria</taxon>
        <taxon>Anthozoa</taxon>
        <taxon>Hexacorallia</taxon>
        <taxon>Scleractinia</taxon>
        <taxon>Fungiina</taxon>
        <taxon>Poritidae</taxon>
        <taxon>Porites</taxon>
    </lineage>
</organism>
<evidence type="ECO:0000256" key="6">
    <source>
        <dbReference type="SAM" id="Coils"/>
    </source>
</evidence>
<dbReference type="SUPFAM" id="SSF90257">
    <property type="entry name" value="Myosin rod fragments"/>
    <property type="match status" value="1"/>
</dbReference>
<feature type="domain" description="Kinesin motor" evidence="8">
    <location>
        <begin position="1317"/>
        <end position="1639"/>
    </location>
</feature>
<protein>
    <recommendedName>
        <fullName evidence="8">Kinesin motor domain-containing protein</fullName>
    </recommendedName>
</protein>
<dbReference type="PANTHER" id="PTHR47972:SF16">
    <property type="entry name" value="KINESIN-LIKE PROTEIN"/>
    <property type="match status" value="1"/>
</dbReference>
<feature type="compositionally biased region" description="Polar residues" evidence="7">
    <location>
        <begin position="111"/>
        <end position="124"/>
    </location>
</feature>
<feature type="binding site" evidence="5">
    <location>
        <begin position="1397"/>
        <end position="1404"/>
    </location>
    <ligand>
        <name>ATP</name>
        <dbReference type="ChEBI" id="CHEBI:30616"/>
    </ligand>
</feature>
<keyword evidence="4" id="KW-0963">Cytoplasm</keyword>
<dbReference type="InterPro" id="IPR027640">
    <property type="entry name" value="Kinesin-like_fam"/>
</dbReference>
<dbReference type="Pfam" id="PF00225">
    <property type="entry name" value="Kinesin"/>
    <property type="match status" value="1"/>
</dbReference>
<comment type="subcellular location">
    <subcellularLocation>
        <location evidence="1">Cytoplasm</location>
        <location evidence="1">Cytoskeleton</location>
    </subcellularLocation>
</comment>
<dbReference type="PROSITE" id="PS00411">
    <property type="entry name" value="KINESIN_MOTOR_1"/>
    <property type="match status" value="1"/>
</dbReference>
<feature type="region of interest" description="Disordered" evidence="7">
    <location>
        <begin position="577"/>
        <end position="613"/>
    </location>
</feature>
<feature type="compositionally biased region" description="Acidic residues" evidence="7">
    <location>
        <begin position="765"/>
        <end position="775"/>
    </location>
</feature>
<evidence type="ECO:0000256" key="2">
    <source>
        <dbReference type="ARBA" id="ARBA00022741"/>
    </source>
</evidence>
<evidence type="ECO:0000256" key="7">
    <source>
        <dbReference type="SAM" id="MobiDB-lite"/>
    </source>
</evidence>
<dbReference type="Proteomes" id="UP001159405">
    <property type="component" value="Unassembled WGS sequence"/>
</dbReference>
<dbReference type="InterPro" id="IPR027417">
    <property type="entry name" value="P-loop_NTPase"/>
</dbReference>
<evidence type="ECO:0000313" key="10">
    <source>
        <dbReference type="Proteomes" id="UP001159405"/>
    </source>
</evidence>
<dbReference type="SMART" id="SM00129">
    <property type="entry name" value="KISc"/>
    <property type="match status" value="1"/>
</dbReference>
<feature type="compositionally biased region" description="Polar residues" evidence="7">
    <location>
        <begin position="21"/>
        <end position="32"/>
    </location>
</feature>
<name>A0ABN8QRH1_9CNID</name>
<keyword evidence="5" id="KW-0505">Motor protein</keyword>
<dbReference type="CDD" id="cd01366">
    <property type="entry name" value="KISc_C_terminal"/>
    <property type="match status" value="1"/>
</dbReference>
<feature type="compositionally biased region" description="Basic and acidic residues" evidence="7">
    <location>
        <begin position="68"/>
        <end position="77"/>
    </location>
</feature>
<evidence type="ECO:0000259" key="8">
    <source>
        <dbReference type="PROSITE" id="PS50067"/>
    </source>
</evidence>